<proteinExistence type="inferred from homology"/>
<dbReference type="InterPro" id="IPR009057">
    <property type="entry name" value="Homeodomain-like_sf"/>
</dbReference>
<dbReference type="InterPro" id="IPR007324">
    <property type="entry name" value="Sugar-bd_dom_put"/>
</dbReference>
<dbReference type="PANTHER" id="PTHR34294">
    <property type="entry name" value="TRANSCRIPTIONAL REGULATOR-RELATED"/>
    <property type="match status" value="1"/>
</dbReference>
<evidence type="ECO:0000259" key="5">
    <source>
        <dbReference type="Pfam" id="PF04198"/>
    </source>
</evidence>
<comment type="caution">
    <text evidence="7">The sequence shown here is derived from an EMBL/GenBank/DDBJ whole genome shotgun (WGS) entry which is preliminary data.</text>
</comment>
<evidence type="ECO:0000256" key="1">
    <source>
        <dbReference type="ARBA" id="ARBA00010466"/>
    </source>
</evidence>
<name>A0A398D4L1_9BACT</name>
<gene>
    <name evidence="7" type="ORF">SMC6_04360</name>
</gene>
<dbReference type="GO" id="GO:0003677">
    <property type="term" value="F:DNA binding"/>
    <property type="evidence" value="ECO:0007669"/>
    <property type="project" value="UniProtKB-KW"/>
</dbReference>
<dbReference type="PANTHER" id="PTHR34294:SF1">
    <property type="entry name" value="TRANSCRIPTIONAL REGULATOR LSRR"/>
    <property type="match status" value="1"/>
</dbReference>
<keyword evidence="4" id="KW-0804">Transcription</keyword>
<dbReference type="SUPFAM" id="SSF100950">
    <property type="entry name" value="NagB/RpiA/CoA transferase-like"/>
    <property type="match status" value="1"/>
</dbReference>
<organism evidence="7 8">
    <name type="scientific">Candidatus Cryosericum odellii</name>
    <dbReference type="NCBI Taxonomy" id="2290917"/>
    <lineage>
        <taxon>Bacteria</taxon>
        <taxon>Pseudomonadati</taxon>
        <taxon>Caldisericota/Cryosericota group</taxon>
        <taxon>Candidatus Cryosericota</taxon>
        <taxon>Candidatus Cryosericia</taxon>
        <taxon>Candidatus Cryosericales</taxon>
        <taxon>Candidatus Cryosericaceae</taxon>
        <taxon>Candidatus Cryosericum</taxon>
    </lineage>
</organism>
<evidence type="ECO:0000259" key="6">
    <source>
        <dbReference type="Pfam" id="PF04545"/>
    </source>
</evidence>
<dbReference type="SUPFAM" id="SSF46689">
    <property type="entry name" value="Homeodomain-like"/>
    <property type="match status" value="1"/>
</dbReference>
<dbReference type="EMBL" id="QXIT01000078">
    <property type="protein sequence ID" value="RIE08379.1"/>
    <property type="molecule type" value="Genomic_DNA"/>
</dbReference>
<dbReference type="Pfam" id="PF04545">
    <property type="entry name" value="Sigma70_r4"/>
    <property type="match status" value="1"/>
</dbReference>
<dbReference type="InterPro" id="IPR051054">
    <property type="entry name" value="SorC_transcr_regulators"/>
</dbReference>
<evidence type="ECO:0000256" key="2">
    <source>
        <dbReference type="ARBA" id="ARBA00023015"/>
    </source>
</evidence>
<keyword evidence="3" id="KW-0238">DNA-binding</keyword>
<evidence type="ECO:0000313" key="7">
    <source>
        <dbReference type="EMBL" id="RIE08379.1"/>
    </source>
</evidence>
<dbReference type="GO" id="GO:0006352">
    <property type="term" value="P:DNA-templated transcription initiation"/>
    <property type="evidence" value="ECO:0007669"/>
    <property type="project" value="InterPro"/>
</dbReference>
<feature type="domain" description="RNA polymerase sigma-70 region 4" evidence="6">
    <location>
        <begin position="12"/>
        <end position="46"/>
    </location>
</feature>
<dbReference type="GO" id="GO:0003700">
    <property type="term" value="F:DNA-binding transcription factor activity"/>
    <property type="evidence" value="ECO:0007669"/>
    <property type="project" value="InterPro"/>
</dbReference>
<evidence type="ECO:0000256" key="4">
    <source>
        <dbReference type="ARBA" id="ARBA00023163"/>
    </source>
</evidence>
<dbReference type="Pfam" id="PF04198">
    <property type="entry name" value="Sugar-bind"/>
    <property type="match status" value="1"/>
</dbReference>
<dbReference type="GO" id="GO:0030246">
    <property type="term" value="F:carbohydrate binding"/>
    <property type="evidence" value="ECO:0007669"/>
    <property type="project" value="InterPro"/>
</dbReference>
<feature type="domain" description="Sugar-binding" evidence="5">
    <location>
        <begin position="64"/>
        <end position="312"/>
    </location>
</feature>
<dbReference type="InterPro" id="IPR007630">
    <property type="entry name" value="RNA_pol_sigma70_r4"/>
</dbReference>
<protein>
    <submittedName>
        <fullName evidence="7">Sugar-binding transcriptional regulator</fullName>
    </submittedName>
</protein>
<dbReference type="Gene3D" id="1.10.10.60">
    <property type="entry name" value="Homeodomain-like"/>
    <property type="match status" value="1"/>
</dbReference>
<comment type="similarity">
    <text evidence="1">Belongs to the SorC transcriptional regulatory family.</text>
</comment>
<sequence>MPDFNKLELMAQVALLYYNEDRNQTEIGKVLNISHSTVSRRLKEARETGLVEIIIHYPTSTIPSLEKELEEKFGLKQVRVLSVYEDSYQELVRNVAQLAARTLESYLKDAQTLSISLGMAVAATVRAMHATSPIHVRVARLQGATDNELREGTDLVQTLAASFGGEFKIIPSPWKLKDPQICAALLQEPAIRESIKVAEKADVALVGVGSMNPAISTILRNELISLEELHELQQQGAVGEICGKYFDINGNVLDVHFNRCTISVDIRCLREIPIVVGVVAGAQKTEAVLGAIQGRFINVLVTDSGVARALLALGDEKQHDK</sequence>
<evidence type="ECO:0000256" key="3">
    <source>
        <dbReference type="ARBA" id="ARBA00023125"/>
    </source>
</evidence>
<keyword evidence="2" id="KW-0805">Transcription regulation</keyword>
<reference evidence="7 8" key="1">
    <citation type="submission" date="2018-09" db="EMBL/GenBank/DDBJ databases">
        <title>Discovery and Ecogenomic Context for Candidatus Cryosericales, a Global Caldiserica Order Active in Thawing Permafrost.</title>
        <authorList>
            <person name="Martinez M.A."/>
            <person name="Woodcroft B.J."/>
            <person name="Ignacio Espinoza J.C."/>
            <person name="Zayed A."/>
            <person name="Singleton C.M."/>
            <person name="Boyd J."/>
            <person name="Li Y.-F."/>
            <person name="Purvine S."/>
            <person name="Maughan H."/>
            <person name="Hodgkins S.B."/>
            <person name="Anderson D."/>
            <person name="Sederholm M."/>
            <person name="Temperton B."/>
            <person name="Saleska S.R."/>
            <person name="Tyson G.W."/>
            <person name="Rich V.I."/>
        </authorList>
    </citation>
    <scope>NUCLEOTIDE SEQUENCE [LARGE SCALE GENOMIC DNA]</scope>
    <source>
        <strain evidence="7 8">SMC6</strain>
    </source>
</reference>
<dbReference type="AlphaFoldDB" id="A0A398D4L1"/>
<keyword evidence="8" id="KW-1185">Reference proteome</keyword>
<dbReference type="RefSeq" id="WP_119175568.1">
    <property type="nucleotide sequence ID" value="NZ_QXIT01000078.1"/>
</dbReference>
<evidence type="ECO:0000313" key="8">
    <source>
        <dbReference type="Proteomes" id="UP000266260"/>
    </source>
</evidence>
<dbReference type="InterPro" id="IPR037171">
    <property type="entry name" value="NagB/RpiA_transferase-like"/>
</dbReference>
<accession>A0A398D4L1</accession>
<dbReference type="Proteomes" id="UP000266260">
    <property type="component" value="Unassembled WGS sequence"/>
</dbReference>
<dbReference type="Gene3D" id="3.40.50.1360">
    <property type="match status" value="1"/>
</dbReference>